<evidence type="ECO:0000313" key="1">
    <source>
        <dbReference type="EMBL" id="RIJ30420.1"/>
    </source>
</evidence>
<dbReference type="AlphaFoldDB" id="A0A399RFQ2"/>
<evidence type="ECO:0000313" key="2">
    <source>
        <dbReference type="Proteomes" id="UP000266385"/>
    </source>
</evidence>
<reference evidence="1 2" key="1">
    <citation type="submission" date="2018-08" db="EMBL/GenBank/DDBJ databases">
        <title>Henriciella mobilis sp. nov., isolated from seawater.</title>
        <authorList>
            <person name="Cheng H."/>
            <person name="Wu Y.-H."/>
            <person name="Xu X.-W."/>
            <person name="Guo L.-L."/>
        </authorList>
    </citation>
    <scope>NUCLEOTIDE SEQUENCE [LARGE SCALE GENOMIC DNA]</scope>
    <source>
        <strain evidence="1 2">JN25</strain>
    </source>
</reference>
<accession>A0A399RFQ2</accession>
<dbReference type="Proteomes" id="UP000266385">
    <property type="component" value="Unassembled WGS sequence"/>
</dbReference>
<name>A0A399RFQ2_9PROT</name>
<organism evidence="1 2">
    <name type="scientific">Henriciella mobilis</name>
    <dbReference type="NCBI Taxonomy" id="2305467"/>
    <lineage>
        <taxon>Bacteria</taxon>
        <taxon>Pseudomonadati</taxon>
        <taxon>Pseudomonadota</taxon>
        <taxon>Alphaproteobacteria</taxon>
        <taxon>Hyphomonadales</taxon>
        <taxon>Hyphomonadaceae</taxon>
        <taxon>Henriciella</taxon>
    </lineage>
</organism>
<protein>
    <submittedName>
        <fullName evidence="1">Uncharacterized protein</fullName>
    </submittedName>
</protein>
<comment type="caution">
    <text evidence="1">The sequence shown here is derived from an EMBL/GenBank/DDBJ whole genome shotgun (WGS) entry which is preliminary data.</text>
</comment>
<keyword evidence="2" id="KW-1185">Reference proteome</keyword>
<dbReference type="OrthoDB" id="8452409at2"/>
<sequence length="115" mass="12215">MGSEFLKKTRATHVKSIDAGRVRLGTPDLFTQAPTNQPRCAVASINREATLVAGEMLIVEPKGSELVVSRGNNEVARIKSPPADVMQAICGKGAVAKGEVQKINRLSKTADISLC</sequence>
<proteinExistence type="predicted"/>
<dbReference type="EMBL" id="QWFX01000006">
    <property type="protein sequence ID" value="RIJ30420.1"/>
    <property type="molecule type" value="Genomic_DNA"/>
</dbReference>
<gene>
    <name evidence="1" type="ORF">D1223_07245</name>
</gene>
<dbReference type="RefSeq" id="WP_119375739.1">
    <property type="nucleotide sequence ID" value="NZ_QWFX01000006.1"/>
</dbReference>